<dbReference type="Pfam" id="PF21799">
    <property type="entry name" value="MurD-like_N"/>
    <property type="match status" value="1"/>
</dbReference>
<evidence type="ECO:0000313" key="12">
    <source>
        <dbReference type="EMBL" id="MCB5362606.1"/>
    </source>
</evidence>
<evidence type="ECO:0000256" key="4">
    <source>
        <dbReference type="ARBA" id="ARBA00022598"/>
    </source>
</evidence>
<dbReference type="Proteomes" id="UP000776983">
    <property type="component" value="Unassembled WGS sequence"/>
</dbReference>
<feature type="domain" description="Mur ligase central" evidence="11">
    <location>
        <begin position="137"/>
        <end position="265"/>
    </location>
</feature>
<name>A0ABS8C998_9BURK</name>
<evidence type="ECO:0000256" key="9">
    <source>
        <dbReference type="SAM" id="MobiDB-lite"/>
    </source>
</evidence>
<keyword evidence="6 7" id="KW-0067">ATP-binding</keyword>
<dbReference type="NCBIfam" id="TIGR01087">
    <property type="entry name" value="murD"/>
    <property type="match status" value="1"/>
</dbReference>
<feature type="binding site" evidence="7">
    <location>
        <begin position="139"/>
        <end position="145"/>
    </location>
    <ligand>
        <name>ATP</name>
        <dbReference type="ChEBI" id="CHEBI:30616"/>
    </ligand>
</feature>
<feature type="compositionally biased region" description="Basic and acidic residues" evidence="9">
    <location>
        <begin position="308"/>
        <end position="317"/>
    </location>
</feature>
<keyword evidence="7 8" id="KW-0133">Cell shape</keyword>
<evidence type="ECO:0000256" key="6">
    <source>
        <dbReference type="ARBA" id="ARBA00022840"/>
    </source>
</evidence>
<dbReference type="RefSeq" id="WP_226952835.1">
    <property type="nucleotide sequence ID" value="NZ_JACDXW010000001.1"/>
</dbReference>
<evidence type="ECO:0000256" key="8">
    <source>
        <dbReference type="RuleBase" id="RU003664"/>
    </source>
</evidence>
<gene>
    <name evidence="7" type="primary">murD</name>
    <name evidence="12" type="ORF">H0484_02400</name>
</gene>
<dbReference type="InterPro" id="IPR036615">
    <property type="entry name" value="Mur_ligase_C_dom_sf"/>
</dbReference>
<keyword evidence="7 8" id="KW-0961">Cell wall biogenesis/degradation</keyword>
<evidence type="ECO:0000256" key="5">
    <source>
        <dbReference type="ARBA" id="ARBA00022741"/>
    </source>
</evidence>
<feature type="domain" description="Mur ligase C-terminal" evidence="10">
    <location>
        <begin position="370"/>
        <end position="483"/>
    </location>
</feature>
<keyword evidence="13" id="KW-1185">Reference proteome</keyword>
<keyword evidence="7 8" id="KW-0131">Cell cycle</keyword>
<dbReference type="PANTHER" id="PTHR43692">
    <property type="entry name" value="UDP-N-ACETYLMURAMOYLALANINE--D-GLUTAMATE LIGASE"/>
    <property type="match status" value="1"/>
</dbReference>
<dbReference type="SUPFAM" id="SSF53244">
    <property type="entry name" value="MurD-like peptide ligases, peptide-binding domain"/>
    <property type="match status" value="1"/>
</dbReference>
<organism evidence="12 13">
    <name type="scientific">Mesopusillimonas faecipullorum</name>
    <dbReference type="NCBI Taxonomy" id="2755040"/>
    <lineage>
        <taxon>Bacteria</taxon>
        <taxon>Pseudomonadati</taxon>
        <taxon>Pseudomonadota</taxon>
        <taxon>Betaproteobacteria</taxon>
        <taxon>Burkholderiales</taxon>
        <taxon>Alcaligenaceae</taxon>
        <taxon>Mesopusillimonas</taxon>
    </lineage>
</organism>
<dbReference type="Gene3D" id="3.90.190.20">
    <property type="entry name" value="Mur ligase, C-terminal domain"/>
    <property type="match status" value="1"/>
</dbReference>
<keyword evidence="3 7" id="KW-0963">Cytoplasm</keyword>
<dbReference type="HAMAP" id="MF_00639">
    <property type="entry name" value="MurD"/>
    <property type="match status" value="1"/>
</dbReference>
<feature type="region of interest" description="Disordered" evidence="9">
    <location>
        <begin position="297"/>
        <end position="319"/>
    </location>
</feature>
<comment type="similarity">
    <text evidence="7">Belongs to the MurCDEF family.</text>
</comment>
<accession>A0ABS8C998</accession>
<proteinExistence type="inferred from homology"/>
<evidence type="ECO:0000313" key="13">
    <source>
        <dbReference type="Proteomes" id="UP000776983"/>
    </source>
</evidence>
<dbReference type="Gene3D" id="3.40.50.720">
    <property type="entry name" value="NAD(P)-binding Rossmann-like Domain"/>
    <property type="match status" value="1"/>
</dbReference>
<dbReference type="InterPro" id="IPR036565">
    <property type="entry name" value="Mur-like_cat_sf"/>
</dbReference>
<dbReference type="InterPro" id="IPR004101">
    <property type="entry name" value="Mur_ligase_C"/>
</dbReference>
<keyword evidence="7 8" id="KW-0573">Peptidoglycan synthesis</keyword>
<evidence type="ECO:0000256" key="2">
    <source>
        <dbReference type="ARBA" id="ARBA00004752"/>
    </source>
</evidence>
<dbReference type="Pfam" id="PF08245">
    <property type="entry name" value="Mur_ligase_M"/>
    <property type="match status" value="1"/>
</dbReference>
<comment type="catalytic activity">
    <reaction evidence="7 8">
        <text>UDP-N-acetyl-alpha-D-muramoyl-L-alanine + D-glutamate + ATP = UDP-N-acetyl-alpha-D-muramoyl-L-alanyl-D-glutamate + ADP + phosphate + H(+)</text>
        <dbReference type="Rhea" id="RHEA:16429"/>
        <dbReference type="ChEBI" id="CHEBI:15378"/>
        <dbReference type="ChEBI" id="CHEBI:29986"/>
        <dbReference type="ChEBI" id="CHEBI:30616"/>
        <dbReference type="ChEBI" id="CHEBI:43474"/>
        <dbReference type="ChEBI" id="CHEBI:83898"/>
        <dbReference type="ChEBI" id="CHEBI:83900"/>
        <dbReference type="ChEBI" id="CHEBI:456216"/>
        <dbReference type="EC" id="6.3.2.9"/>
    </reaction>
</comment>
<dbReference type="PANTHER" id="PTHR43692:SF1">
    <property type="entry name" value="UDP-N-ACETYLMURAMOYLALANINE--D-GLUTAMATE LIGASE"/>
    <property type="match status" value="1"/>
</dbReference>
<dbReference type="EMBL" id="JACDXW010000001">
    <property type="protein sequence ID" value="MCB5362606.1"/>
    <property type="molecule type" value="Genomic_DNA"/>
</dbReference>
<dbReference type="InterPro" id="IPR005762">
    <property type="entry name" value="MurD"/>
</dbReference>
<evidence type="ECO:0000259" key="11">
    <source>
        <dbReference type="Pfam" id="PF08245"/>
    </source>
</evidence>
<evidence type="ECO:0000259" key="10">
    <source>
        <dbReference type="Pfam" id="PF02875"/>
    </source>
</evidence>
<comment type="function">
    <text evidence="7 8">Cell wall formation. Catalyzes the addition of glutamate to the nucleotide precursor UDP-N-acetylmuramoyl-L-alanine (UMA).</text>
</comment>
<protein>
    <recommendedName>
        <fullName evidence="7 8">UDP-N-acetylmuramoylalanine--D-glutamate ligase</fullName>
        <ecNumber evidence="7 8">6.3.2.9</ecNumber>
    </recommendedName>
    <alternativeName>
        <fullName evidence="7">D-glutamic acid-adding enzyme</fullName>
    </alternativeName>
    <alternativeName>
        <fullName evidence="7">UDP-N-acetylmuramoyl-L-alanyl-D-glutamate synthetase</fullName>
    </alternativeName>
</protein>
<keyword evidence="7 8" id="KW-0132">Cell division</keyword>
<evidence type="ECO:0000256" key="3">
    <source>
        <dbReference type="ARBA" id="ARBA00022490"/>
    </source>
</evidence>
<sequence>MTAYRFPSFETGALTLIVGLGETGVAAALWCAQQGERLRVLDTREQPGGLAALTEKLQTAGQQAEFLLGVEHFGEAALEGVQRLVLSPGLSPLAEPVRTLLSLAEARGIAVQGEIELFALALRDLREQGYQPKVLAVTGTNGKTTVTSMVRALVEASAATAMAAGNISPAALAALSRALEQEQLPQVWVLELSSFQLHTTHSLALDAAVVLNVTQDHLDWHGDMSAYAAAKQQLLTMAQVAVLNRDDAWCREMVADLCAANVRSFGQGLPELEGDLGLEDDHGLTWLSAAEALDMDAPRPAPRRRRKGAEPEAELRQAGRVTRMMPSDALFVRGRHNALNALAALALGKAIGLTWGDMLRALRSYEGEPHRTRFVRVINDVTFVDDSKATNVGATQAALDGLDHKVVLIAGGVGKGQDFSPLAPLVMQHARAVVLMGRDQDALAAVLQTETLTVVRVASMEEAVRQSFALAQPGDAVLLSPACASLDMFRDYAHRGQVFADAVHELALERGEVA</sequence>
<comment type="caution">
    <text evidence="12">The sequence shown here is derived from an EMBL/GenBank/DDBJ whole genome shotgun (WGS) entry which is preliminary data.</text>
</comment>
<dbReference type="Pfam" id="PF02875">
    <property type="entry name" value="Mur_ligase_C"/>
    <property type="match status" value="1"/>
</dbReference>
<dbReference type="InterPro" id="IPR013221">
    <property type="entry name" value="Mur_ligase_cen"/>
</dbReference>
<evidence type="ECO:0000256" key="7">
    <source>
        <dbReference type="HAMAP-Rule" id="MF_00639"/>
    </source>
</evidence>
<dbReference type="GO" id="GO:0008764">
    <property type="term" value="F:UDP-N-acetylmuramoylalanine-D-glutamate ligase activity"/>
    <property type="evidence" value="ECO:0007669"/>
    <property type="project" value="UniProtKB-EC"/>
</dbReference>
<reference evidence="12 13" key="1">
    <citation type="submission" date="2020-07" db="EMBL/GenBank/DDBJ databases">
        <title>Pusillimonas sp. nov., isolated from poultry manure in Taiwan.</title>
        <authorList>
            <person name="Lin S.-Y."/>
            <person name="Tang Y.-S."/>
            <person name="Young C.-C."/>
        </authorList>
    </citation>
    <scope>NUCLEOTIDE SEQUENCE [LARGE SCALE GENOMIC DNA]</scope>
    <source>
        <strain evidence="12 13">CC-YST705</strain>
    </source>
</reference>
<dbReference type="SUPFAM" id="SSF51984">
    <property type="entry name" value="MurCD N-terminal domain"/>
    <property type="match status" value="1"/>
</dbReference>
<evidence type="ECO:0000256" key="1">
    <source>
        <dbReference type="ARBA" id="ARBA00004496"/>
    </source>
</evidence>
<dbReference type="Gene3D" id="3.40.1190.10">
    <property type="entry name" value="Mur-like, catalytic domain"/>
    <property type="match status" value="1"/>
</dbReference>
<dbReference type="EC" id="6.3.2.9" evidence="7 8"/>
<keyword evidence="4 7" id="KW-0436">Ligase</keyword>
<dbReference type="SUPFAM" id="SSF53623">
    <property type="entry name" value="MurD-like peptide ligases, catalytic domain"/>
    <property type="match status" value="1"/>
</dbReference>
<comment type="subcellular location">
    <subcellularLocation>
        <location evidence="1 7 8">Cytoplasm</location>
    </subcellularLocation>
</comment>
<keyword evidence="5 7" id="KW-0547">Nucleotide-binding</keyword>
<comment type="pathway">
    <text evidence="2 7 8">Cell wall biogenesis; peptidoglycan biosynthesis.</text>
</comment>